<dbReference type="EMBL" id="ML119117">
    <property type="protein sequence ID" value="RPB14646.1"/>
    <property type="molecule type" value="Genomic_DNA"/>
</dbReference>
<evidence type="ECO:0000259" key="1">
    <source>
        <dbReference type="Pfam" id="PF12904"/>
    </source>
</evidence>
<dbReference type="Pfam" id="PF13204">
    <property type="entry name" value="Apiosidase"/>
    <property type="match status" value="1"/>
</dbReference>
<accession>A0A3N4KVR9</accession>
<dbReference type="STRING" id="1392247.A0A3N4KVR9"/>
<gene>
    <name evidence="3" type="ORF">P167DRAFT_557808</name>
</gene>
<reference evidence="3 4" key="1">
    <citation type="journal article" date="2018" name="Nat. Ecol. Evol.">
        <title>Pezizomycetes genomes reveal the molecular basis of ectomycorrhizal truffle lifestyle.</title>
        <authorList>
            <person name="Murat C."/>
            <person name="Payen T."/>
            <person name="Noel B."/>
            <person name="Kuo A."/>
            <person name="Morin E."/>
            <person name="Chen J."/>
            <person name="Kohler A."/>
            <person name="Krizsan K."/>
            <person name="Balestrini R."/>
            <person name="Da Silva C."/>
            <person name="Montanini B."/>
            <person name="Hainaut M."/>
            <person name="Levati E."/>
            <person name="Barry K.W."/>
            <person name="Belfiori B."/>
            <person name="Cichocki N."/>
            <person name="Clum A."/>
            <person name="Dockter R.B."/>
            <person name="Fauchery L."/>
            <person name="Guy J."/>
            <person name="Iotti M."/>
            <person name="Le Tacon F."/>
            <person name="Lindquist E.A."/>
            <person name="Lipzen A."/>
            <person name="Malagnac F."/>
            <person name="Mello A."/>
            <person name="Molinier V."/>
            <person name="Miyauchi S."/>
            <person name="Poulain J."/>
            <person name="Riccioni C."/>
            <person name="Rubini A."/>
            <person name="Sitrit Y."/>
            <person name="Splivallo R."/>
            <person name="Traeger S."/>
            <person name="Wang M."/>
            <person name="Zifcakova L."/>
            <person name="Wipf D."/>
            <person name="Zambonelli A."/>
            <person name="Paolocci F."/>
            <person name="Nowrousian M."/>
            <person name="Ottonello S."/>
            <person name="Baldrian P."/>
            <person name="Spatafora J.W."/>
            <person name="Henrissat B."/>
            <person name="Nagy L.G."/>
            <person name="Aury J.M."/>
            <person name="Wincker P."/>
            <person name="Grigoriev I.V."/>
            <person name="Bonfante P."/>
            <person name="Martin F.M."/>
        </authorList>
    </citation>
    <scope>NUCLEOTIDE SEQUENCE [LARGE SCALE GENOMIC DNA]</scope>
    <source>
        <strain evidence="3 4">CCBAS932</strain>
    </source>
</reference>
<dbReference type="InterPro" id="IPR024749">
    <property type="entry name" value="Collagen-bd_put"/>
</dbReference>
<proteinExistence type="predicted"/>
<protein>
    <recommendedName>
        <fullName evidence="5">DUF4038 domain-containing protein</fullName>
    </recommendedName>
</protein>
<sequence length="473" mass="52528">MSLRALTCPPNKRFLVDNTGAPFFWLADTAWELFHALNSSEVDTYLSDRASKGYTVIQAVAIAENDGLVVPNRNGDLPLVDADPTKPVEAYFDYIDEVIDKAWTLGMRIALVPTWGRYVSEGYHGPPVIFDEDNARVFGEYIGKRYAGLPKILGGDSNRFWGPWLELSSHAKPSLDQDISMVALTDTGAVWSALANGIRAHEGPTAFLTYHSTVTWLAGTPSALASSFFGHEPWLTMDAVQSGHNIGHDTYVVTTPPAGSWVAMKNYEPVEIMYSRVPTRPVIDLENHYEDWPGIDGQRWNASLVRNGAWHAVFAGAAGHVYGCHPMWQFYDPARNASYRGAKPTRDWRTALSFDGARQMGHVRRFIEDRSTYLTRVPDQSIVTSYDWDSVDRVSGTRDSGGKWLAVYSPRGVLFMADTTKLVASGQLAASWYDPRNGTYTAIPGIVEWSMNITFRPPSTGTTDSDWVLLVEA</sequence>
<evidence type="ECO:0000313" key="4">
    <source>
        <dbReference type="Proteomes" id="UP000277580"/>
    </source>
</evidence>
<organism evidence="3 4">
    <name type="scientific">Morchella conica CCBAS932</name>
    <dbReference type="NCBI Taxonomy" id="1392247"/>
    <lineage>
        <taxon>Eukaryota</taxon>
        <taxon>Fungi</taxon>
        <taxon>Dikarya</taxon>
        <taxon>Ascomycota</taxon>
        <taxon>Pezizomycotina</taxon>
        <taxon>Pezizomycetes</taxon>
        <taxon>Pezizales</taxon>
        <taxon>Morchellaceae</taxon>
        <taxon>Morchella</taxon>
    </lineage>
</organism>
<feature type="domain" description="Apiosidase-like catalytic" evidence="2">
    <location>
        <begin position="11"/>
        <end position="371"/>
    </location>
</feature>
<dbReference type="OrthoDB" id="2581507at2759"/>
<evidence type="ECO:0000313" key="3">
    <source>
        <dbReference type="EMBL" id="RPB14646.1"/>
    </source>
</evidence>
<dbReference type="PANTHER" id="PTHR37836">
    <property type="entry name" value="LMO1036 PROTEIN"/>
    <property type="match status" value="1"/>
</dbReference>
<dbReference type="InParanoid" id="A0A3N4KVR9"/>
<evidence type="ECO:0008006" key="5">
    <source>
        <dbReference type="Google" id="ProtNLM"/>
    </source>
</evidence>
<evidence type="ECO:0000259" key="2">
    <source>
        <dbReference type="Pfam" id="PF13204"/>
    </source>
</evidence>
<name>A0A3N4KVR9_9PEZI</name>
<keyword evidence="4" id="KW-1185">Reference proteome</keyword>
<feature type="domain" description="Putative collagen-binding" evidence="1">
    <location>
        <begin position="377"/>
        <end position="472"/>
    </location>
</feature>
<dbReference type="InterPro" id="IPR025277">
    <property type="entry name" value="Apiosidase-like_cat_dom"/>
</dbReference>
<dbReference type="AlphaFoldDB" id="A0A3N4KVR9"/>
<dbReference type="Gene3D" id="3.20.20.80">
    <property type="entry name" value="Glycosidases"/>
    <property type="match status" value="1"/>
</dbReference>
<dbReference type="Pfam" id="PF12904">
    <property type="entry name" value="Collagen_bind_2"/>
    <property type="match status" value="1"/>
</dbReference>
<dbReference type="PANTHER" id="PTHR37836:SF2">
    <property type="entry name" value="DUF4038 DOMAIN-CONTAINING PROTEIN"/>
    <property type="match status" value="1"/>
</dbReference>
<dbReference type="Proteomes" id="UP000277580">
    <property type="component" value="Unassembled WGS sequence"/>
</dbReference>